<reference evidence="1 2" key="1">
    <citation type="submission" date="2017-07" db="EMBL/GenBank/DDBJ databases">
        <title>Phylogenetic study on the rhizospheric bacterium Ochrobactrum sp. A44.</title>
        <authorList>
            <person name="Krzyzanowska D.M."/>
            <person name="Ossowicki A."/>
            <person name="Rajewska M."/>
            <person name="Maciag T."/>
            <person name="Kaczynski Z."/>
            <person name="Czerwicka M."/>
            <person name="Jafra S."/>
        </authorList>
    </citation>
    <scope>NUCLEOTIDE SEQUENCE [LARGE SCALE GENOMIC DNA]</scope>
    <source>
        <strain evidence="1 2">OgA9a</strain>
    </source>
</reference>
<protein>
    <submittedName>
        <fullName evidence="1">Uncharacterized protein</fullName>
    </submittedName>
</protein>
<comment type="caution">
    <text evidence="1">The sequence shown here is derived from an EMBL/GenBank/DDBJ whole genome shotgun (WGS) entry which is preliminary data.</text>
</comment>
<evidence type="ECO:0000313" key="2">
    <source>
        <dbReference type="Proteomes" id="UP000216478"/>
    </source>
</evidence>
<dbReference type="Proteomes" id="UP000216478">
    <property type="component" value="Unassembled WGS sequence"/>
</dbReference>
<name>A0A256F7X7_9HYPH</name>
<dbReference type="EMBL" id="NNRL01000163">
    <property type="protein sequence ID" value="OYR10977.1"/>
    <property type="molecule type" value="Genomic_DNA"/>
</dbReference>
<sequence length="40" mass="4452">MIRHCALPFPKPSSFRNRKGGFVLFIRQAKGGHVSKAALQ</sequence>
<keyword evidence="2" id="KW-1185">Reference proteome</keyword>
<organism evidence="1 2">
    <name type="scientific">Brucella grignonensis</name>
    <dbReference type="NCBI Taxonomy" id="94627"/>
    <lineage>
        <taxon>Bacteria</taxon>
        <taxon>Pseudomonadati</taxon>
        <taxon>Pseudomonadota</taxon>
        <taxon>Alphaproteobacteria</taxon>
        <taxon>Hyphomicrobiales</taxon>
        <taxon>Brucellaceae</taxon>
        <taxon>Brucella/Ochrobactrum group</taxon>
        <taxon>Brucella</taxon>
    </lineage>
</organism>
<dbReference type="AlphaFoldDB" id="A0A256F7X7"/>
<evidence type="ECO:0000313" key="1">
    <source>
        <dbReference type="EMBL" id="OYR10977.1"/>
    </source>
</evidence>
<gene>
    <name evidence="1" type="ORF">CEV33_2443</name>
</gene>
<accession>A0A256F7X7</accession>
<proteinExistence type="predicted"/>